<dbReference type="PANTHER" id="PTHR30509:SF9">
    <property type="entry name" value="MULTIDRUG RESISTANCE PROTEIN MDTO"/>
    <property type="match status" value="1"/>
</dbReference>
<evidence type="ECO:0000259" key="9">
    <source>
        <dbReference type="Pfam" id="PF13515"/>
    </source>
</evidence>
<feature type="transmembrane region" description="Helical" evidence="8">
    <location>
        <begin position="507"/>
        <end position="525"/>
    </location>
</feature>
<feature type="transmembrane region" description="Helical" evidence="8">
    <location>
        <begin position="483"/>
        <end position="500"/>
    </location>
</feature>
<keyword evidence="11" id="KW-1185">Reference proteome</keyword>
<feature type="region of interest" description="Disordered" evidence="7">
    <location>
        <begin position="367"/>
        <end position="406"/>
    </location>
</feature>
<feature type="transmembrane region" description="Helical" evidence="8">
    <location>
        <begin position="94"/>
        <end position="110"/>
    </location>
</feature>
<keyword evidence="4 8" id="KW-1133">Transmembrane helix</keyword>
<evidence type="ECO:0000256" key="7">
    <source>
        <dbReference type="SAM" id="MobiDB-lite"/>
    </source>
</evidence>
<comment type="subcellular location">
    <subcellularLocation>
        <location evidence="1">Cell membrane</location>
        <topology evidence="1">Multi-pass membrane protein</topology>
    </subcellularLocation>
</comment>
<keyword evidence="3 8" id="KW-0812">Transmembrane</keyword>
<comment type="caution">
    <text evidence="10">The sequence shown here is derived from an EMBL/GenBank/DDBJ whole genome shotgun (WGS) entry which is preliminary data.</text>
</comment>
<keyword evidence="5 8" id="KW-0472">Membrane</keyword>
<feature type="compositionally biased region" description="Basic and acidic residues" evidence="7">
    <location>
        <begin position="681"/>
        <end position="693"/>
    </location>
</feature>
<protein>
    <submittedName>
        <fullName evidence="10">FUSC family protein</fullName>
    </submittedName>
</protein>
<evidence type="ECO:0000256" key="4">
    <source>
        <dbReference type="ARBA" id="ARBA00022989"/>
    </source>
</evidence>
<evidence type="ECO:0000256" key="8">
    <source>
        <dbReference type="SAM" id="Phobius"/>
    </source>
</evidence>
<evidence type="ECO:0000256" key="1">
    <source>
        <dbReference type="ARBA" id="ARBA00004651"/>
    </source>
</evidence>
<name>A0ABP4JZ29_9ACTN</name>
<dbReference type="Proteomes" id="UP001500973">
    <property type="component" value="Unassembled WGS sequence"/>
</dbReference>
<keyword evidence="2" id="KW-1003">Cell membrane</keyword>
<feature type="transmembrane region" description="Helical" evidence="8">
    <location>
        <begin position="410"/>
        <end position="428"/>
    </location>
</feature>
<dbReference type="EMBL" id="BAAAIZ010000103">
    <property type="protein sequence ID" value="GAA1433124.1"/>
    <property type="molecule type" value="Genomic_DNA"/>
</dbReference>
<evidence type="ECO:0000313" key="10">
    <source>
        <dbReference type="EMBL" id="GAA1433124.1"/>
    </source>
</evidence>
<feature type="transmembrane region" description="Helical" evidence="8">
    <location>
        <begin position="117"/>
        <end position="137"/>
    </location>
</feature>
<feature type="compositionally biased region" description="Acidic residues" evidence="7">
    <location>
        <begin position="383"/>
        <end position="399"/>
    </location>
</feature>
<feature type="region of interest" description="Disordered" evidence="7">
    <location>
        <begin position="681"/>
        <end position="706"/>
    </location>
</feature>
<feature type="transmembrane region" description="Helical" evidence="8">
    <location>
        <begin position="143"/>
        <end position="171"/>
    </location>
</feature>
<accession>A0ABP4JZ29</accession>
<feature type="transmembrane region" description="Helical" evidence="8">
    <location>
        <begin position="434"/>
        <end position="454"/>
    </location>
</feature>
<feature type="transmembrane region" description="Helical" evidence="8">
    <location>
        <begin position="21"/>
        <end position="37"/>
    </location>
</feature>
<feature type="domain" description="Integral membrane bound transporter" evidence="9">
    <location>
        <begin position="421"/>
        <end position="546"/>
    </location>
</feature>
<proteinExistence type="inferred from homology"/>
<feature type="transmembrane region" description="Helical" evidence="8">
    <location>
        <begin position="67"/>
        <end position="88"/>
    </location>
</feature>
<comment type="similarity">
    <text evidence="6">Belongs to the YccS/YhfK family.</text>
</comment>
<gene>
    <name evidence="10" type="ORF">GCM10009601_55180</name>
</gene>
<evidence type="ECO:0000256" key="3">
    <source>
        <dbReference type="ARBA" id="ARBA00022692"/>
    </source>
</evidence>
<dbReference type="Pfam" id="PF13515">
    <property type="entry name" value="FUSC_2"/>
    <property type="match status" value="1"/>
</dbReference>
<evidence type="ECO:0000313" key="11">
    <source>
        <dbReference type="Proteomes" id="UP001500973"/>
    </source>
</evidence>
<feature type="transmembrane region" description="Helical" evidence="8">
    <location>
        <begin position="537"/>
        <end position="554"/>
    </location>
</feature>
<evidence type="ECO:0000256" key="2">
    <source>
        <dbReference type="ARBA" id="ARBA00022475"/>
    </source>
</evidence>
<dbReference type="InterPro" id="IPR049453">
    <property type="entry name" value="Memb_transporter_dom"/>
</dbReference>
<sequence length="745" mass="79677">MRSRLRDRIAASDPGLLRLTSGLRTVGAIALTLAVLAPFGPGITRLVAGAMTSMVATFAIREKQRRAQAVTLALGLPVALVSVSLGALLSQRPVVGDVFFIVLIFSAVYGRRFGERGTTLGLIAFQTYFISLFVGASPEGLPGLWAVVAVAFACSALVRFVLVPVTPTALLGRLREAFRARLAQLVSAHLALLEADPDDPDAVDKALEEVRQGTARLHETALMIQSRLEEGTRDEATARLVQRRIADAEVAAERLGLVLLSARSAERADTLTLHLPGAPAPEMGRLPGPEESTALVRRDLIALRALVLRSGGEAAENVLRQVRNRLLAYREEENLPAASPAVQDVFRAIGETARAVLGLRIALEGAPEEADESAETTRSREELDAEDAAIDAEQAEPEEEKGLRRPTTRAAVQVAVGSTLAVLGGELISADRWYWAVLTCWIVFLNTSSTGEILVKGYRRLLGTVFGVVAGIVLAGLVGHHTVAAFALVLVLIFAMFYSAPLSYTLTSFFVTAMLGLLYTLLHTYSWEVLVLRVEETALGAACGVVAAALVLPVRTDRRTNELLGTVLERLAEVTEAAVGQLSGGPADDLLDKARELDQALGDLRGAVQPLTHPVTPLRARRSTAQYVVALLETCAYHARSLAATAELLPAHPSIAADPRLRGASARTVRNIRAIAARVEDEQADRKPDRRVETGPSIASLLSGSGGDTAARYGRITTRVLRHLERLDEAVVGLARPLGVRVATD</sequence>
<evidence type="ECO:0000256" key="5">
    <source>
        <dbReference type="ARBA" id="ARBA00023136"/>
    </source>
</evidence>
<dbReference type="RefSeq" id="WP_425580840.1">
    <property type="nucleotide sequence ID" value="NZ_BAAAIZ010000103.1"/>
</dbReference>
<reference evidence="11" key="1">
    <citation type="journal article" date="2019" name="Int. J. Syst. Evol. Microbiol.">
        <title>The Global Catalogue of Microorganisms (GCM) 10K type strain sequencing project: providing services to taxonomists for standard genome sequencing and annotation.</title>
        <authorList>
            <consortium name="The Broad Institute Genomics Platform"/>
            <consortium name="The Broad Institute Genome Sequencing Center for Infectious Disease"/>
            <person name="Wu L."/>
            <person name="Ma J."/>
        </authorList>
    </citation>
    <scope>NUCLEOTIDE SEQUENCE [LARGE SCALE GENOMIC DNA]</scope>
    <source>
        <strain evidence="11">JCM 11756</strain>
    </source>
</reference>
<organism evidence="10 11">
    <name type="scientific">Streptomyces thermospinosisporus</name>
    <dbReference type="NCBI Taxonomy" id="161482"/>
    <lineage>
        <taxon>Bacteria</taxon>
        <taxon>Bacillati</taxon>
        <taxon>Actinomycetota</taxon>
        <taxon>Actinomycetes</taxon>
        <taxon>Kitasatosporales</taxon>
        <taxon>Streptomycetaceae</taxon>
        <taxon>Streptomyces</taxon>
    </lineage>
</organism>
<dbReference type="PANTHER" id="PTHR30509">
    <property type="entry name" value="P-HYDROXYBENZOIC ACID EFFLUX PUMP SUBUNIT-RELATED"/>
    <property type="match status" value="1"/>
</dbReference>
<evidence type="ECO:0000256" key="6">
    <source>
        <dbReference type="ARBA" id="ARBA00043993"/>
    </source>
</evidence>
<feature type="transmembrane region" description="Helical" evidence="8">
    <location>
        <begin position="461"/>
        <end position="477"/>
    </location>
</feature>